<name>A0A239KYT6_9FIRM</name>
<reference evidence="2 3" key="1">
    <citation type="submission" date="2017-06" db="EMBL/GenBank/DDBJ databases">
        <authorList>
            <person name="Kim H.J."/>
            <person name="Triplett B.A."/>
        </authorList>
    </citation>
    <scope>NUCLEOTIDE SEQUENCE [LARGE SCALE GENOMIC DNA]</scope>
    <source>
        <strain evidence="2 3">SCA</strain>
    </source>
</reference>
<gene>
    <name evidence="2" type="ORF">SAMN05446037_105717</name>
</gene>
<proteinExistence type="predicted"/>
<evidence type="ECO:0000256" key="1">
    <source>
        <dbReference type="SAM" id="SignalP"/>
    </source>
</evidence>
<dbReference type="RefSeq" id="WP_089285514.1">
    <property type="nucleotide sequence ID" value="NZ_FZOJ01000057.1"/>
</dbReference>
<evidence type="ECO:0000313" key="2">
    <source>
        <dbReference type="EMBL" id="SNT22912.1"/>
    </source>
</evidence>
<accession>A0A239KYT6</accession>
<feature type="chain" id="PRO_5038839262" evidence="1">
    <location>
        <begin position="25"/>
        <end position="164"/>
    </location>
</feature>
<feature type="signal peptide" evidence="1">
    <location>
        <begin position="1"/>
        <end position="24"/>
    </location>
</feature>
<keyword evidence="1" id="KW-0732">Signal</keyword>
<organism evidence="2 3">
    <name type="scientific">Anaerovirgula multivorans</name>
    <dbReference type="NCBI Taxonomy" id="312168"/>
    <lineage>
        <taxon>Bacteria</taxon>
        <taxon>Bacillati</taxon>
        <taxon>Bacillota</taxon>
        <taxon>Clostridia</taxon>
        <taxon>Peptostreptococcales</taxon>
        <taxon>Natronincolaceae</taxon>
        <taxon>Anaerovirgula</taxon>
    </lineage>
</organism>
<sequence length="164" mass="18887">MKNRKLLVLILVLLLMTSTISMNYADSYSKNDSQSFGTYYISDVSWVLIVITVKFNFDVDTTGDRTIYQQYYTATVVDGNNRPFSQRFAFNNTHVRKNSNVLGYFWANEWINTSIIYDPKDIVRAQRCGAVKSFSSPTAIRASYQWSSQDCNPNVKHLDTTINF</sequence>
<dbReference type="AlphaFoldDB" id="A0A239KYT6"/>
<protein>
    <submittedName>
        <fullName evidence="2">Uncharacterized protein</fullName>
    </submittedName>
</protein>
<dbReference type="Proteomes" id="UP000198304">
    <property type="component" value="Unassembled WGS sequence"/>
</dbReference>
<keyword evidence="3" id="KW-1185">Reference proteome</keyword>
<evidence type="ECO:0000313" key="3">
    <source>
        <dbReference type="Proteomes" id="UP000198304"/>
    </source>
</evidence>
<dbReference type="EMBL" id="FZOJ01000057">
    <property type="protein sequence ID" value="SNT22912.1"/>
    <property type="molecule type" value="Genomic_DNA"/>
</dbReference>